<proteinExistence type="inferred from homology"/>
<keyword evidence="5 7" id="KW-0482">Metalloprotease</keyword>
<keyword evidence="8" id="KW-0732">Signal</keyword>
<dbReference type="PANTHER" id="PTHR22726">
    <property type="entry name" value="METALLOENDOPEPTIDASE OMA1"/>
    <property type="match status" value="1"/>
</dbReference>
<dbReference type="Pfam" id="PF01435">
    <property type="entry name" value="Peptidase_M48"/>
    <property type="match status" value="1"/>
</dbReference>
<evidence type="ECO:0000256" key="8">
    <source>
        <dbReference type="SAM" id="SignalP"/>
    </source>
</evidence>
<dbReference type="EMBL" id="CP141769">
    <property type="protein sequence ID" value="WRS39270.1"/>
    <property type="molecule type" value="Genomic_DNA"/>
</dbReference>
<dbReference type="InterPro" id="IPR001915">
    <property type="entry name" value="Peptidase_M48"/>
</dbReference>
<evidence type="ECO:0000256" key="4">
    <source>
        <dbReference type="ARBA" id="ARBA00022833"/>
    </source>
</evidence>
<keyword evidence="11" id="KW-1185">Reference proteome</keyword>
<evidence type="ECO:0000313" key="10">
    <source>
        <dbReference type="EMBL" id="WRS39270.1"/>
    </source>
</evidence>
<dbReference type="EC" id="3.4.24.-" evidence="10"/>
<dbReference type="InterPro" id="IPR019734">
    <property type="entry name" value="TPR_rpt"/>
</dbReference>
<name>A0ABZ1CIP2_9PROT</name>
<dbReference type="Gene3D" id="3.30.2010.10">
    <property type="entry name" value="Metalloproteases ('zincins'), catalytic domain"/>
    <property type="match status" value="1"/>
</dbReference>
<organism evidence="10 11">
    <name type="scientific">Thiobacillus sedimenti</name>
    <dbReference type="NCBI Taxonomy" id="3110231"/>
    <lineage>
        <taxon>Bacteria</taxon>
        <taxon>Pseudomonadati</taxon>
        <taxon>Pseudomonadota</taxon>
        <taxon>Betaproteobacteria</taxon>
        <taxon>Nitrosomonadales</taxon>
        <taxon>Thiobacillaceae</taxon>
        <taxon>Thiobacillus</taxon>
    </lineage>
</organism>
<keyword evidence="2" id="KW-0479">Metal-binding</keyword>
<dbReference type="RefSeq" id="WP_324779802.1">
    <property type="nucleotide sequence ID" value="NZ_CP141769.1"/>
</dbReference>
<evidence type="ECO:0000256" key="5">
    <source>
        <dbReference type="ARBA" id="ARBA00023049"/>
    </source>
</evidence>
<dbReference type="Gene3D" id="1.25.40.10">
    <property type="entry name" value="Tetratricopeptide repeat domain"/>
    <property type="match status" value="1"/>
</dbReference>
<accession>A0ABZ1CIP2</accession>
<evidence type="ECO:0000256" key="3">
    <source>
        <dbReference type="ARBA" id="ARBA00022801"/>
    </source>
</evidence>
<comment type="cofactor">
    <cofactor evidence="7">
        <name>Zn(2+)</name>
        <dbReference type="ChEBI" id="CHEBI:29105"/>
    </cofactor>
    <text evidence="7">Binds 1 zinc ion per subunit.</text>
</comment>
<keyword evidence="6" id="KW-0802">TPR repeat</keyword>
<reference evidence="10 11" key="1">
    <citation type="submission" date="2023-12" db="EMBL/GenBank/DDBJ databases">
        <title>Thiobacillus sedimentum sp. nov., a chemolithoautotrophic sulfur-oxidizing bacterium isolated from freshwater sediment.</title>
        <authorList>
            <person name="Luo J."/>
            <person name="Dai C."/>
        </authorList>
    </citation>
    <scope>NUCLEOTIDE SEQUENCE [LARGE SCALE GENOMIC DNA]</scope>
    <source>
        <strain evidence="10 11">SCUT-2</strain>
    </source>
</reference>
<evidence type="ECO:0000256" key="7">
    <source>
        <dbReference type="RuleBase" id="RU003983"/>
    </source>
</evidence>
<evidence type="ECO:0000313" key="11">
    <source>
        <dbReference type="Proteomes" id="UP001334732"/>
    </source>
</evidence>
<dbReference type="CDD" id="cd07324">
    <property type="entry name" value="M48C_Oma1-like"/>
    <property type="match status" value="1"/>
</dbReference>
<dbReference type="SUPFAM" id="SSF48452">
    <property type="entry name" value="TPR-like"/>
    <property type="match status" value="1"/>
</dbReference>
<keyword evidence="4 7" id="KW-0862">Zinc</keyword>
<dbReference type="InterPro" id="IPR011990">
    <property type="entry name" value="TPR-like_helical_dom_sf"/>
</dbReference>
<feature type="domain" description="Peptidase M48" evidence="9">
    <location>
        <begin position="67"/>
        <end position="233"/>
    </location>
</feature>
<evidence type="ECO:0000256" key="1">
    <source>
        <dbReference type="ARBA" id="ARBA00022670"/>
    </source>
</evidence>
<feature type="signal peptide" evidence="8">
    <location>
        <begin position="1"/>
        <end position="19"/>
    </location>
</feature>
<dbReference type="InterPro" id="IPR051156">
    <property type="entry name" value="Mito/Outer_Membr_Metalloprot"/>
</dbReference>
<comment type="similarity">
    <text evidence="7">Belongs to the peptidase M48 family.</text>
</comment>
<dbReference type="GO" id="GO:0008237">
    <property type="term" value="F:metallopeptidase activity"/>
    <property type="evidence" value="ECO:0007669"/>
    <property type="project" value="UniProtKB-KW"/>
</dbReference>
<gene>
    <name evidence="10" type="ORF">VA613_14880</name>
</gene>
<feature type="chain" id="PRO_5046999586" evidence="8">
    <location>
        <begin position="20"/>
        <end position="385"/>
    </location>
</feature>
<dbReference type="PROSITE" id="PS50005">
    <property type="entry name" value="TPR"/>
    <property type="match status" value="1"/>
</dbReference>
<evidence type="ECO:0000256" key="6">
    <source>
        <dbReference type="PROSITE-ProRule" id="PRU00339"/>
    </source>
</evidence>
<sequence length="385" mass="42291">MRRLPAILLCCALAAPAQAGGVMPWATAADTRSLAPDEKGLWQEADEFDHALERAGKIDSDPALTAYAQRIMDRLYPDFKARLTVRLLDAQQINAFALPNGSVYVNTGLVARFENEAQLATVLAHEGAHFVHRHSLQQAEQVRNAAAFAQVVAMLGVPLVGDLVALSSMFGYSREQEREADVVGYQRLVAAGYSPREAIRTFEHLQAELKAADIKEPFFFASHPKLQERIDSFTQLARDSNGGETGRERFLAATSSMRLRSLEADLAAYRCRQVILVLADPAHRGDYPPEAGYYLGEAYRQCGGAGDLDAAEREFSRMLQTLPKFAPPYRALGLLCLKRGDAARAATLLRRYLELAPDAADRPYVEYYLNSPATPPAADPQPASP</sequence>
<keyword evidence="1 7" id="KW-0645">Protease</keyword>
<dbReference type="Proteomes" id="UP001334732">
    <property type="component" value="Chromosome"/>
</dbReference>
<keyword evidence="3 7" id="KW-0378">Hydrolase</keyword>
<protein>
    <submittedName>
        <fullName evidence="10">M48 family metalloprotease</fullName>
        <ecNumber evidence="10">3.4.24.-</ecNumber>
    </submittedName>
</protein>
<evidence type="ECO:0000256" key="2">
    <source>
        <dbReference type="ARBA" id="ARBA00022723"/>
    </source>
</evidence>
<feature type="repeat" description="TPR" evidence="6">
    <location>
        <begin position="326"/>
        <end position="359"/>
    </location>
</feature>
<dbReference type="PANTHER" id="PTHR22726:SF1">
    <property type="entry name" value="METALLOENDOPEPTIDASE OMA1, MITOCHONDRIAL"/>
    <property type="match status" value="1"/>
</dbReference>
<evidence type="ECO:0000259" key="9">
    <source>
        <dbReference type="Pfam" id="PF01435"/>
    </source>
</evidence>